<evidence type="ECO:0000313" key="2">
    <source>
        <dbReference type="EMBL" id="MDQ7911243.1"/>
    </source>
</evidence>
<dbReference type="RefSeq" id="WP_308718463.1">
    <property type="nucleotide sequence ID" value="NZ_JAVHUY010000075.1"/>
</dbReference>
<feature type="domain" description="Methyltransferase" evidence="1">
    <location>
        <begin position="51"/>
        <end position="137"/>
    </location>
</feature>
<name>A0ABU0ZWD2_9ACTN</name>
<accession>A0ABU0ZWD2</accession>
<dbReference type="InterPro" id="IPR041698">
    <property type="entry name" value="Methyltransf_25"/>
</dbReference>
<dbReference type="Gene3D" id="3.40.50.150">
    <property type="entry name" value="Vaccinia Virus protein VP39"/>
    <property type="match status" value="1"/>
</dbReference>
<protein>
    <submittedName>
        <fullName evidence="2">Methyltransferase domain-containing protein</fullName>
    </submittedName>
</protein>
<sequence>MTAFATAYAARPATWLVDERGERVRLPLGRWHGPAEPSLRTLLDRCAGPALDVGCGPGRAAAELASRGLVALGIDTCPAAVRLARRRGAAALRRSVFAPLPGEGRWAHALLLDGNIGIGGDPVALLRRCAQVLRPGGTVLVEVDAPGAGLWRGSARLLPGPAFAWARVGVEAVGPVAARAGLTLRAVSEHDGRWFAELARP</sequence>
<dbReference type="SUPFAM" id="SSF53335">
    <property type="entry name" value="S-adenosyl-L-methionine-dependent methyltransferases"/>
    <property type="match status" value="1"/>
</dbReference>
<organism evidence="2 3">
    <name type="scientific">Phytohabitans maris</name>
    <dbReference type="NCBI Taxonomy" id="3071409"/>
    <lineage>
        <taxon>Bacteria</taxon>
        <taxon>Bacillati</taxon>
        <taxon>Actinomycetota</taxon>
        <taxon>Actinomycetes</taxon>
        <taxon>Micromonosporales</taxon>
        <taxon>Micromonosporaceae</taxon>
    </lineage>
</organism>
<reference evidence="2 3" key="1">
    <citation type="submission" date="2023-08" db="EMBL/GenBank/DDBJ databases">
        <title>Phytohabitans sansha sp. nov., isolated from marine sediment.</title>
        <authorList>
            <person name="Zhao Y."/>
            <person name="Yi K."/>
        </authorList>
    </citation>
    <scope>NUCLEOTIDE SEQUENCE [LARGE SCALE GENOMIC DNA]</scope>
    <source>
        <strain evidence="2 3">ZYX-F-186</strain>
    </source>
</reference>
<dbReference type="InterPro" id="IPR029063">
    <property type="entry name" value="SAM-dependent_MTases_sf"/>
</dbReference>
<dbReference type="GO" id="GO:0008168">
    <property type="term" value="F:methyltransferase activity"/>
    <property type="evidence" value="ECO:0007669"/>
    <property type="project" value="UniProtKB-KW"/>
</dbReference>
<keyword evidence="2" id="KW-0489">Methyltransferase</keyword>
<keyword evidence="2" id="KW-0808">Transferase</keyword>
<dbReference type="CDD" id="cd02440">
    <property type="entry name" value="AdoMet_MTases"/>
    <property type="match status" value="1"/>
</dbReference>
<keyword evidence="3" id="KW-1185">Reference proteome</keyword>
<evidence type="ECO:0000313" key="3">
    <source>
        <dbReference type="Proteomes" id="UP001230908"/>
    </source>
</evidence>
<proteinExistence type="predicted"/>
<dbReference type="GO" id="GO:0032259">
    <property type="term" value="P:methylation"/>
    <property type="evidence" value="ECO:0007669"/>
    <property type="project" value="UniProtKB-KW"/>
</dbReference>
<comment type="caution">
    <text evidence="2">The sequence shown here is derived from an EMBL/GenBank/DDBJ whole genome shotgun (WGS) entry which is preliminary data.</text>
</comment>
<evidence type="ECO:0000259" key="1">
    <source>
        <dbReference type="Pfam" id="PF13649"/>
    </source>
</evidence>
<gene>
    <name evidence="2" type="ORF">RB614_42815</name>
</gene>
<dbReference type="Proteomes" id="UP001230908">
    <property type="component" value="Unassembled WGS sequence"/>
</dbReference>
<dbReference type="Pfam" id="PF13649">
    <property type="entry name" value="Methyltransf_25"/>
    <property type="match status" value="1"/>
</dbReference>
<dbReference type="EMBL" id="JAVHUY010000075">
    <property type="protein sequence ID" value="MDQ7911243.1"/>
    <property type="molecule type" value="Genomic_DNA"/>
</dbReference>